<evidence type="ECO:0000313" key="3">
    <source>
        <dbReference type="Proteomes" id="UP000253517"/>
    </source>
</evidence>
<keyword evidence="1" id="KW-0472">Membrane</keyword>
<organism evidence="2 3">
    <name type="scientific">Schleiferia thermophila</name>
    <dbReference type="NCBI Taxonomy" id="884107"/>
    <lineage>
        <taxon>Bacteria</taxon>
        <taxon>Pseudomonadati</taxon>
        <taxon>Bacteroidota</taxon>
        <taxon>Flavobacteriia</taxon>
        <taxon>Flavobacteriales</taxon>
        <taxon>Schleiferiaceae</taxon>
        <taxon>Schleiferia</taxon>
    </lineage>
</organism>
<feature type="transmembrane region" description="Helical" evidence="1">
    <location>
        <begin position="6"/>
        <end position="24"/>
    </location>
</feature>
<dbReference type="Proteomes" id="UP000253517">
    <property type="component" value="Unassembled WGS sequence"/>
</dbReference>
<sequence length="125" mass="14870">MTAIFIALFLFIVTTFSLFVLYFFKVYWHLKLLQHQQSQKKQYKTKPVFSPIDLVIFDWKNPEERAIRSEALLMYPLLFPVDMAESDDEKSIRIKKTIKHWNIAIYLALIALFLSYIYLQKSGKA</sequence>
<keyword evidence="3" id="KW-1185">Reference proteome</keyword>
<keyword evidence="1" id="KW-0812">Transmembrane</keyword>
<reference evidence="2 3" key="1">
    <citation type="submission" date="2018-07" db="EMBL/GenBank/DDBJ databases">
        <title>Genomic Encyclopedia of Type Strains, Phase IV (KMG-IV): sequencing the most valuable type-strain genomes for metagenomic binning, comparative biology and taxonomic classification.</title>
        <authorList>
            <person name="Goeker M."/>
        </authorList>
    </citation>
    <scope>NUCLEOTIDE SEQUENCE [LARGE SCALE GENOMIC DNA]</scope>
    <source>
        <strain evidence="2 3">DSM 21410</strain>
    </source>
</reference>
<gene>
    <name evidence="2" type="ORF">DES35_10170</name>
</gene>
<dbReference type="EMBL" id="QPJS01000001">
    <property type="protein sequence ID" value="RCX04800.1"/>
    <property type="molecule type" value="Genomic_DNA"/>
</dbReference>
<accession>A0A369A630</accession>
<comment type="caution">
    <text evidence="2">The sequence shown here is derived from an EMBL/GenBank/DDBJ whole genome shotgun (WGS) entry which is preliminary data.</text>
</comment>
<keyword evidence="1" id="KW-1133">Transmembrane helix</keyword>
<dbReference type="AlphaFoldDB" id="A0A369A630"/>
<name>A0A369A630_9FLAO</name>
<feature type="transmembrane region" description="Helical" evidence="1">
    <location>
        <begin position="100"/>
        <end position="119"/>
    </location>
</feature>
<protein>
    <submittedName>
        <fullName evidence="2">Uncharacterized protein</fullName>
    </submittedName>
</protein>
<evidence type="ECO:0000256" key="1">
    <source>
        <dbReference type="SAM" id="Phobius"/>
    </source>
</evidence>
<evidence type="ECO:0000313" key="2">
    <source>
        <dbReference type="EMBL" id="RCX04800.1"/>
    </source>
</evidence>
<proteinExistence type="predicted"/>
<dbReference type="RefSeq" id="WP_037360722.1">
    <property type="nucleotide sequence ID" value="NZ_BHZF01000001.1"/>
</dbReference>